<accession>A0ABS5D866</accession>
<dbReference type="RefSeq" id="WP_210968104.1">
    <property type="nucleotide sequence ID" value="NZ_JAGPXE010000001.1"/>
</dbReference>
<feature type="compositionally biased region" description="Low complexity" evidence="1">
    <location>
        <begin position="256"/>
        <end position="266"/>
    </location>
</feature>
<evidence type="ECO:0000313" key="4">
    <source>
        <dbReference type="Proteomes" id="UP000674084"/>
    </source>
</evidence>
<feature type="domain" description="DUF6802" evidence="2">
    <location>
        <begin position="145"/>
        <end position="219"/>
    </location>
</feature>
<gene>
    <name evidence="3" type="ORF">KBO27_00890</name>
</gene>
<dbReference type="Pfam" id="PF20615">
    <property type="entry name" value="DUF6802"/>
    <property type="match status" value="1"/>
</dbReference>
<feature type="region of interest" description="Disordered" evidence="1">
    <location>
        <begin position="234"/>
        <end position="278"/>
    </location>
</feature>
<name>A0ABS5D866_9PSEU</name>
<feature type="compositionally biased region" description="Pro residues" evidence="1">
    <location>
        <begin position="246"/>
        <end position="255"/>
    </location>
</feature>
<dbReference type="EMBL" id="JAGPXE010000001">
    <property type="protein sequence ID" value="MBQ0922486.1"/>
    <property type="molecule type" value="Genomic_DNA"/>
</dbReference>
<reference evidence="3 4" key="1">
    <citation type="submission" date="2021-04" db="EMBL/GenBank/DDBJ databases">
        <title>Whole-genome sequencing of Saccharopolyspora endophytica KCTC 19397.</title>
        <authorList>
            <person name="Ay H."/>
            <person name="Saygin H."/>
            <person name="Sahin N."/>
        </authorList>
    </citation>
    <scope>NUCLEOTIDE SEQUENCE [LARGE SCALE GENOMIC DNA]</scope>
    <source>
        <strain evidence="3 4">KCTC 19397</strain>
    </source>
</reference>
<proteinExistence type="predicted"/>
<evidence type="ECO:0000256" key="1">
    <source>
        <dbReference type="SAM" id="MobiDB-lite"/>
    </source>
</evidence>
<evidence type="ECO:0000313" key="3">
    <source>
        <dbReference type="EMBL" id="MBQ0922486.1"/>
    </source>
</evidence>
<dbReference type="Proteomes" id="UP000674084">
    <property type="component" value="Unassembled WGS sequence"/>
</dbReference>
<keyword evidence="4" id="KW-1185">Reference proteome</keyword>
<protein>
    <recommendedName>
        <fullName evidence="2">DUF6802 domain-containing protein</fullName>
    </recommendedName>
</protein>
<feature type="region of interest" description="Disordered" evidence="1">
    <location>
        <begin position="115"/>
        <end position="145"/>
    </location>
</feature>
<comment type="caution">
    <text evidence="3">The sequence shown here is derived from an EMBL/GenBank/DDBJ whole genome shotgun (WGS) entry which is preliminary data.</text>
</comment>
<feature type="compositionally biased region" description="Basic and acidic residues" evidence="1">
    <location>
        <begin position="267"/>
        <end position="278"/>
    </location>
</feature>
<dbReference type="InterPro" id="IPR046543">
    <property type="entry name" value="DUF6802"/>
</dbReference>
<evidence type="ECO:0000259" key="2">
    <source>
        <dbReference type="Pfam" id="PF20615"/>
    </source>
</evidence>
<sequence>MAVLSDGWFLEGTPGLYAASNGLQVKAAEGADVYIEETGAGDGDIKVTVDGEEYTAEANYDLDGDGLDETVAVMTDDGYVAYIDENADGHADLMQSISNEGQVRDQARFHADTGEWTAETPHQHPGGAGDGRPDDGKQMVMDTPQGDVQVGPATEDTNSDGVADTAVVQSENGNTVLVTDVDGDGSADQVVEITQTGDVTISHHTGDGEWTVVEQGQIGDNGQYAPNEFASATDDATWTFDEPELQPKPPAPAPAAGPGLPAPCEGEPSRPAKDDSWV</sequence>
<dbReference type="SUPFAM" id="SSF69318">
    <property type="entry name" value="Integrin alpha N-terminal domain"/>
    <property type="match status" value="1"/>
</dbReference>
<organism evidence="3 4">
    <name type="scientific">Saccharopolyspora endophytica</name>
    <dbReference type="NCBI Taxonomy" id="543886"/>
    <lineage>
        <taxon>Bacteria</taxon>
        <taxon>Bacillati</taxon>
        <taxon>Actinomycetota</taxon>
        <taxon>Actinomycetes</taxon>
        <taxon>Pseudonocardiales</taxon>
        <taxon>Pseudonocardiaceae</taxon>
        <taxon>Saccharopolyspora</taxon>
    </lineage>
</organism>
<dbReference type="InterPro" id="IPR028994">
    <property type="entry name" value="Integrin_alpha_N"/>
</dbReference>